<organism evidence="2 3">
    <name type="scientific">Mortierella hygrophila</name>
    <dbReference type="NCBI Taxonomy" id="979708"/>
    <lineage>
        <taxon>Eukaryota</taxon>
        <taxon>Fungi</taxon>
        <taxon>Fungi incertae sedis</taxon>
        <taxon>Mucoromycota</taxon>
        <taxon>Mortierellomycotina</taxon>
        <taxon>Mortierellomycetes</taxon>
        <taxon>Mortierellales</taxon>
        <taxon>Mortierellaceae</taxon>
        <taxon>Mortierella</taxon>
    </lineage>
</organism>
<dbReference type="Proteomes" id="UP000723463">
    <property type="component" value="Unassembled WGS sequence"/>
</dbReference>
<comment type="caution">
    <text evidence="2">The sequence shown here is derived from an EMBL/GenBank/DDBJ whole genome shotgun (WGS) entry which is preliminary data.</text>
</comment>
<gene>
    <name evidence="2" type="ORF">EC957_006779</name>
</gene>
<dbReference type="AlphaFoldDB" id="A0A9P6EYU8"/>
<protein>
    <submittedName>
        <fullName evidence="2">Uncharacterized protein</fullName>
    </submittedName>
</protein>
<dbReference type="EMBL" id="JAAAXW010000309">
    <property type="protein sequence ID" value="KAF9538404.1"/>
    <property type="molecule type" value="Genomic_DNA"/>
</dbReference>
<feature type="compositionally biased region" description="Polar residues" evidence="1">
    <location>
        <begin position="1"/>
        <end position="19"/>
    </location>
</feature>
<proteinExistence type="predicted"/>
<sequence>MAPSSNFHQKQATSNPPQDSRTATSSTTTITMKLSLISSFLFLAAIVNAADNDYKQMCYKTCVHKLCQGTNVNTLCLPIFLGTYVHVDYRRRSRVPDAVHASICSMAPLDVDNYIESDYTCQLS</sequence>
<reference evidence="2" key="1">
    <citation type="journal article" date="2020" name="Fungal Divers.">
        <title>Resolving the Mortierellaceae phylogeny through synthesis of multi-gene phylogenetics and phylogenomics.</title>
        <authorList>
            <person name="Vandepol N."/>
            <person name="Liber J."/>
            <person name="Desiro A."/>
            <person name="Na H."/>
            <person name="Kennedy M."/>
            <person name="Barry K."/>
            <person name="Grigoriev I.V."/>
            <person name="Miller A.N."/>
            <person name="O'Donnell K."/>
            <person name="Stajich J.E."/>
            <person name="Bonito G."/>
        </authorList>
    </citation>
    <scope>NUCLEOTIDE SEQUENCE</scope>
    <source>
        <strain evidence="2">NRRL 2591</strain>
    </source>
</reference>
<evidence type="ECO:0000313" key="2">
    <source>
        <dbReference type="EMBL" id="KAF9538404.1"/>
    </source>
</evidence>
<keyword evidence="3" id="KW-1185">Reference proteome</keyword>
<accession>A0A9P6EYU8</accession>
<evidence type="ECO:0000313" key="3">
    <source>
        <dbReference type="Proteomes" id="UP000723463"/>
    </source>
</evidence>
<evidence type="ECO:0000256" key="1">
    <source>
        <dbReference type="SAM" id="MobiDB-lite"/>
    </source>
</evidence>
<name>A0A9P6EYU8_9FUNG</name>
<feature type="region of interest" description="Disordered" evidence="1">
    <location>
        <begin position="1"/>
        <end position="26"/>
    </location>
</feature>